<feature type="chain" id="PRO_5038988517" evidence="1">
    <location>
        <begin position="22"/>
        <end position="407"/>
    </location>
</feature>
<dbReference type="Proteomes" id="UP000247150">
    <property type="component" value="Unassembled WGS sequence"/>
</dbReference>
<accession>A0A2V3A7B8</accession>
<dbReference type="InterPro" id="IPR047801">
    <property type="entry name" value="Peptidase_C45"/>
</dbReference>
<dbReference type="InterPro" id="IPR047794">
    <property type="entry name" value="C45_proenzyme-like"/>
</dbReference>
<dbReference type="GO" id="GO:0016740">
    <property type="term" value="F:transferase activity"/>
    <property type="evidence" value="ECO:0007669"/>
    <property type="project" value="UniProtKB-KW"/>
</dbReference>
<dbReference type="RefSeq" id="WP_110062947.1">
    <property type="nucleotide sequence ID" value="NZ_QGTW01000001.1"/>
</dbReference>
<feature type="domain" description="Peptidase C45 hydrolase" evidence="2">
    <location>
        <begin position="141"/>
        <end position="376"/>
    </location>
</feature>
<dbReference type="EMBL" id="QGTW01000001">
    <property type="protein sequence ID" value="PWW31970.1"/>
    <property type="molecule type" value="Genomic_DNA"/>
</dbReference>
<dbReference type="PANTHER" id="PTHR34180:SF1">
    <property type="entry name" value="BETA-ALANYL-DOPAMINE_CARCININE HYDROLASE"/>
    <property type="match status" value="1"/>
</dbReference>
<dbReference type="Gene3D" id="3.60.60.10">
    <property type="entry name" value="Penicillin V Acylase, Chain A"/>
    <property type="match status" value="1"/>
</dbReference>
<evidence type="ECO:0000313" key="4">
    <source>
        <dbReference type="Proteomes" id="UP000247150"/>
    </source>
</evidence>
<evidence type="ECO:0000259" key="2">
    <source>
        <dbReference type="Pfam" id="PF03417"/>
    </source>
</evidence>
<keyword evidence="3" id="KW-0808">Transferase</keyword>
<dbReference type="InterPro" id="IPR005079">
    <property type="entry name" value="Peptidase_C45_hydrolase"/>
</dbReference>
<dbReference type="Pfam" id="PF03417">
    <property type="entry name" value="AAT"/>
    <property type="match status" value="1"/>
</dbReference>
<evidence type="ECO:0000313" key="3">
    <source>
        <dbReference type="EMBL" id="PWW31970.1"/>
    </source>
</evidence>
<gene>
    <name evidence="3" type="ORF">DFO73_101228</name>
</gene>
<dbReference type="OrthoDB" id="8617387at2"/>
<dbReference type="Gene3D" id="1.10.10.2120">
    <property type="match status" value="1"/>
</dbReference>
<evidence type="ECO:0000256" key="1">
    <source>
        <dbReference type="SAM" id="SignalP"/>
    </source>
</evidence>
<name>A0A2V3A7B8_9BACI</name>
<protein>
    <submittedName>
        <fullName evidence="3">Acyl-CoA:6-aminopenicillanic acid acyl transferase</fullName>
    </submittedName>
</protein>
<proteinExistence type="predicted"/>
<dbReference type="NCBIfam" id="NF040521">
    <property type="entry name" value="C45_proenzyme"/>
    <property type="match status" value="1"/>
</dbReference>
<dbReference type="PANTHER" id="PTHR34180">
    <property type="entry name" value="PEPTIDASE C45"/>
    <property type="match status" value="1"/>
</dbReference>
<organism evidence="3 4">
    <name type="scientific">Cytobacillus oceanisediminis</name>
    <dbReference type="NCBI Taxonomy" id="665099"/>
    <lineage>
        <taxon>Bacteria</taxon>
        <taxon>Bacillati</taxon>
        <taxon>Bacillota</taxon>
        <taxon>Bacilli</taxon>
        <taxon>Bacillales</taxon>
        <taxon>Bacillaceae</taxon>
        <taxon>Cytobacillus</taxon>
    </lineage>
</organism>
<comment type="caution">
    <text evidence="3">The sequence shown here is derived from an EMBL/GenBank/DDBJ whole genome shotgun (WGS) entry which is preliminary data.</text>
</comment>
<sequence length="407" mass="44530">MKLAKAFLFVSIAAITLFSLSPQNIIIVSAEDSKETVIASGHSEKVGKEYGEQAKSSIRHNLELFKEAASMAGYTKTELDSAAEEYQEFLKDAQPSLLEQYKAMAESSGTELSDLLAFNVLEEEVAGDGCTTIIATGSATQGDKAYYHKNRDASRGYKQVVLQVKPEKGYSFIGITSAGSSGIAMGINEYGVSVGNNVLHTWDKGKGYGNLTVIRMALENAADAREAVSYIQDLPRASGSAYGIADAKEGAFLETTNSAFAVKWVVDEAMAHTNHYILPGMEKYEALDDDPAERSRWSWYISTEERLDRATHLLNGQIGKLNPQDLVEISEDQNGEDKIYWIDAQSEINGIEMGSVSTGTFDGSKLRMWSQLGQPSIAPAIPFEVDRPLIPEPFQSGDFNSKIENRK</sequence>
<feature type="signal peptide" evidence="1">
    <location>
        <begin position="1"/>
        <end position="21"/>
    </location>
</feature>
<reference evidence="3 4" key="1">
    <citation type="submission" date="2018-05" db="EMBL/GenBank/DDBJ databases">
        <title>Freshwater and sediment microbial communities from various areas in North America, analyzing microbe dynamics in response to fracking.</title>
        <authorList>
            <person name="Lamendella R."/>
        </authorList>
    </citation>
    <scope>NUCLEOTIDE SEQUENCE [LARGE SCALE GENOMIC DNA]</scope>
    <source>
        <strain evidence="3 4">15_TX</strain>
    </source>
</reference>
<keyword evidence="1" id="KW-0732">Signal</keyword>
<dbReference type="AlphaFoldDB" id="A0A2V3A7B8"/>